<comment type="caution">
    <text evidence="8">The sequence shown here is derived from an EMBL/GenBank/DDBJ whole genome shotgun (WGS) entry which is preliminary data.</text>
</comment>
<dbReference type="CDD" id="cd10324">
    <property type="entry name" value="SLC6sbd"/>
    <property type="match status" value="1"/>
</dbReference>
<feature type="transmembrane region" description="Helical" evidence="7">
    <location>
        <begin position="268"/>
        <end position="288"/>
    </location>
</feature>
<feature type="transmembrane region" description="Helical" evidence="7">
    <location>
        <begin position="84"/>
        <end position="104"/>
    </location>
</feature>
<comment type="subcellular location">
    <subcellularLocation>
        <location evidence="1">Membrane</location>
        <topology evidence="1">Multi-pass membrane protein</topology>
    </subcellularLocation>
</comment>
<comment type="similarity">
    <text evidence="6">Belongs to the sodium:neurotransmitter symporter (SNF) (TC 2.A.22) family.</text>
</comment>
<dbReference type="PRINTS" id="PR00176">
    <property type="entry name" value="NANEUSMPORT"/>
</dbReference>
<dbReference type="EMBL" id="CAMPGE010004932">
    <property type="protein sequence ID" value="CAI2363782.1"/>
    <property type="molecule type" value="Genomic_DNA"/>
</dbReference>
<evidence type="ECO:0000313" key="8">
    <source>
        <dbReference type="EMBL" id="CAI2363782.1"/>
    </source>
</evidence>
<dbReference type="GO" id="GO:0015293">
    <property type="term" value="F:symporter activity"/>
    <property type="evidence" value="ECO:0007669"/>
    <property type="project" value="UniProtKB-KW"/>
</dbReference>
<evidence type="ECO:0000256" key="6">
    <source>
        <dbReference type="RuleBase" id="RU003732"/>
    </source>
</evidence>
<feature type="transmembrane region" description="Helical" evidence="7">
    <location>
        <begin position="369"/>
        <end position="393"/>
    </location>
</feature>
<reference evidence="8" key="1">
    <citation type="submission" date="2023-07" db="EMBL/GenBank/DDBJ databases">
        <authorList>
            <consortium name="AG Swart"/>
            <person name="Singh M."/>
            <person name="Singh A."/>
            <person name="Seah K."/>
            <person name="Emmerich C."/>
        </authorList>
    </citation>
    <scope>NUCLEOTIDE SEQUENCE</scope>
    <source>
        <strain evidence="8">DP1</strain>
    </source>
</reference>
<dbReference type="PROSITE" id="PS00610">
    <property type="entry name" value="NA_NEUROTRAN_SYMP_1"/>
    <property type="match status" value="1"/>
</dbReference>
<feature type="transmembrane region" description="Helical" evidence="7">
    <location>
        <begin position="486"/>
        <end position="507"/>
    </location>
</feature>
<organism evidence="8 9">
    <name type="scientific">Euplotes crassus</name>
    <dbReference type="NCBI Taxonomy" id="5936"/>
    <lineage>
        <taxon>Eukaryota</taxon>
        <taxon>Sar</taxon>
        <taxon>Alveolata</taxon>
        <taxon>Ciliophora</taxon>
        <taxon>Intramacronucleata</taxon>
        <taxon>Spirotrichea</taxon>
        <taxon>Hypotrichia</taxon>
        <taxon>Euplotida</taxon>
        <taxon>Euplotidae</taxon>
        <taxon>Moneuplotes</taxon>
    </lineage>
</organism>
<keyword evidence="5 7" id="KW-0472">Membrane</keyword>
<dbReference type="PANTHER" id="PTHR11616:SF240">
    <property type="entry name" value="BLOATED TUBULES, ISOFORM B-RELATED"/>
    <property type="match status" value="1"/>
</dbReference>
<dbReference type="InterPro" id="IPR037272">
    <property type="entry name" value="SNS_sf"/>
</dbReference>
<keyword evidence="3 6" id="KW-0812">Transmembrane</keyword>
<evidence type="ECO:0000256" key="5">
    <source>
        <dbReference type="ARBA" id="ARBA00023136"/>
    </source>
</evidence>
<dbReference type="Pfam" id="PF00209">
    <property type="entry name" value="SNF"/>
    <property type="match status" value="1"/>
</dbReference>
<feature type="transmembrane region" description="Helical" evidence="7">
    <location>
        <begin position="199"/>
        <end position="218"/>
    </location>
</feature>
<dbReference type="AlphaFoldDB" id="A0AAD1X9K0"/>
<dbReference type="PANTHER" id="PTHR11616">
    <property type="entry name" value="SODIUM/CHLORIDE DEPENDENT TRANSPORTER"/>
    <property type="match status" value="1"/>
</dbReference>
<dbReference type="PROSITE" id="PS50267">
    <property type="entry name" value="NA_NEUROTRAN_SYMP_3"/>
    <property type="match status" value="1"/>
</dbReference>
<keyword evidence="4 7" id="KW-1133">Transmembrane helix</keyword>
<sequence>MSEGRNTCPRLYMNQFESSISAKSSYAQHLHSYEESRMTKAEDKTNSRYTNQIQFWLSCLGYAVGYGNIWRFPYMLYKNGGGVFLVPYAICVVIIVLPLSYLEISYGQIFRRAIHRYYDLIHPRLIGLSFGISSIIFFIAVYYMCLVAWCFTFLLYSFQDPLPWAPKEGESAHEALTSDGYFVKEFLGKSKSMFDIESYNPMIMVSFTVVSLITYFTVYKGLDTAKYVVYLTVPLPYFLLTVLFFKGITLDGFTLGWTYLFKPDWSKLFTFGIWGDAASQVLFSSGLAQNTIVTIAAHRNDRDPMFWSTVLIPIMNFSTSIFASLALFSFIGYASYSSGIPVGELPVRGMDLTFVAYPALINSLPFPQIWSIMFFIMLTTLGLSCQYMFLQCISQLIIGTLNRTKSIRINPKIITICVALVMFIVDIGLFSSSAGYYWVEYVDQYATGINLVLFLFFQLATLVYILPLSKLAKRVSRFGEKFPKMYYFPLRIICPGFALVLAISAIWH</sequence>
<proteinExistence type="inferred from homology"/>
<feature type="transmembrane region" description="Helical" evidence="7">
    <location>
        <begin position="309"/>
        <end position="336"/>
    </location>
</feature>
<dbReference type="GO" id="GO:0005886">
    <property type="term" value="C:plasma membrane"/>
    <property type="evidence" value="ECO:0007669"/>
    <property type="project" value="TreeGrafter"/>
</dbReference>
<name>A0AAD1X9K0_EUPCR</name>
<dbReference type="GO" id="GO:0035725">
    <property type="term" value="P:sodium ion transmembrane transport"/>
    <property type="evidence" value="ECO:0007669"/>
    <property type="project" value="TreeGrafter"/>
</dbReference>
<evidence type="ECO:0000256" key="4">
    <source>
        <dbReference type="ARBA" id="ARBA00022989"/>
    </source>
</evidence>
<evidence type="ECO:0000256" key="7">
    <source>
        <dbReference type="SAM" id="Phobius"/>
    </source>
</evidence>
<gene>
    <name evidence="8" type="ORF">ECRASSUSDP1_LOCUS5121</name>
</gene>
<evidence type="ECO:0000256" key="2">
    <source>
        <dbReference type="ARBA" id="ARBA00022448"/>
    </source>
</evidence>
<evidence type="ECO:0000256" key="3">
    <source>
        <dbReference type="ARBA" id="ARBA00022692"/>
    </source>
</evidence>
<feature type="transmembrane region" description="Helical" evidence="7">
    <location>
        <begin position="53"/>
        <end position="72"/>
    </location>
</feature>
<keyword evidence="6" id="KW-0769">Symport</keyword>
<dbReference type="SUPFAM" id="SSF161070">
    <property type="entry name" value="SNF-like"/>
    <property type="match status" value="1"/>
</dbReference>
<feature type="transmembrane region" description="Helical" evidence="7">
    <location>
        <begin position="227"/>
        <end position="248"/>
    </location>
</feature>
<dbReference type="InterPro" id="IPR000175">
    <property type="entry name" value="Na/ntran_symport"/>
</dbReference>
<keyword evidence="9" id="KW-1185">Reference proteome</keyword>
<evidence type="ECO:0000313" key="9">
    <source>
        <dbReference type="Proteomes" id="UP001295684"/>
    </source>
</evidence>
<keyword evidence="2 6" id="KW-0813">Transport</keyword>
<protein>
    <recommendedName>
        <fullName evidence="6">Transporter</fullName>
    </recommendedName>
</protein>
<accession>A0AAD1X9K0</accession>
<feature type="transmembrane region" description="Helical" evidence="7">
    <location>
        <begin position="125"/>
        <end position="158"/>
    </location>
</feature>
<dbReference type="Proteomes" id="UP001295684">
    <property type="component" value="Unassembled WGS sequence"/>
</dbReference>
<evidence type="ECO:0000256" key="1">
    <source>
        <dbReference type="ARBA" id="ARBA00004141"/>
    </source>
</evidence>
<feature type="transmembrane region" description="Helical" evidence="7">
    <location>
        <begin position="413"/>
        <end position="439"/>
    </location>
</feature>
<feature type="transmembrane region" description="Helical" evidence="7">
    <location>
        <begin position="445"/>
        <end position="466"/>
    </location>
</feature>